<protein>
    <submittedName>
        <fullName evidence="6">GntR family transcriptional regulator</fullName>
    </submittedName>
    <submittedName>
        <fullName evidence="5">Probable transcriptional regulator phnF</fullName>
    </submittedName>
</protein>
<dbReference type="Pfam" id="PF00392">
    <property type="entry name" value="GntR"/>
    <property type="match status" value="1"/>
</dbReference>
<dbReference type="PROSITE" id="PS50949">
    <property type="entry name" value="HTH_GNTR"/>
    <property type="match status" value="1"/>
</dbReference>
<dbReference type="InterPro" id="IPR012702">
    <property type="entry name" value="CP_lyase_PhnF"/>
</dbReference>
<keyword evidence="1" id="KW-0805">Transcription regulation</keyword>
<dbReference type="RefSeq" id="WP_115228040.1">
    <property type="nucleotide sequence ID" value="NZ_CAWOLO010000011.1"/>
</dbReference>
<gene>
    <name evidence="5" type="primary">phnF</name>
    <name evidence="6" type="ORF">EV682_11113</name>
    <name evidence="5" type="ORF">NCTC11159_02922</name>
</gene>
<dbReference type="EMBL" id="UGHR01000001">
    <property type="protein sequence ID" value="STQ91839.1"/>
    <property type="molecule type" value="Genomic_DNA"/>
</dbReference>
<organism evidence="5 7">
    <name type="scientific">Iodobacter fluviatilis</name>
    <dbReference type="NCBI Taxonomy" id="537"/>
    <lineage>
        <taxon>Bacteria</taxon>
        <taxon>Pseudomonadati</taxon>
        <taxon>Pseudomonadota</taxon>
        <taxon>Betaproteobacteria</taxon>
        <taxon>Neisseriales</taxon>
        <taxon>Chitinibacteraceae</taxon>
        <taxon>Iodobacter</taxon>
    </lineage>
</organism>
<dbReference type="InterPro" id="IPR036388">
    <property type="entry name" value="WH-like_DNA-bd_sf"/>
</dbReference>
<evidence type="ECO:0000313" key="6">
    <source>
        <dbReference type="EMBL" id="TCU83654.1"/>
    </source>
</evidence>
<feature type="domain" description="HTH gntR-type" evidence="4">
    <location>
        <begin position="8"/>
        <end position="74"/>
    </location>
</feature>
<dbReference type="Proteomes" id="UP000255108">
    <property type="component" value="Unassembled WGS sequence"/>
</dbReference>
<name>A0A377QB59_9NEIS</name>
<dbReference type="PRINTS" id="PR00035">
    <property type="entry name" value="HTHGNTR"/>
</dbReference>
<dbReference type="AlphaFoldDB" id="A0A377QB59"/>
<dbReference type="PANTHER" id="PTHR44846:SF1">
    <property type="entry name" value="MANNOSYL-D-GLYCERATE TRANSPORT_METABOLISM SYSTEM REPRESSOR MNGR-RELATED"/>
    <property type="match status" value="1"/>
</dbReference>
<dbReference type="Gene3D" id="1.10.10.10">
    <property type="entry name" value="Winged helix-like DNA-binding domain superfamily/Winged helix DNA-binding domain"/>
    <property type="match status" value="1"/>
</dbReference>
<dbReference type="GO" id="GO:0003677">
    <property type="term" value="F:DNA binding"/>
    <property type="evidence" value="ECO:0007669"/>
    <property type="project" value="UniProtKB-KW"/>
</dbReference>
<dbReference type="SMART" id="SM00345">
    <property type="entry name" value="HTH_GNTR"/>
    <property type="match status" value="1"/>
</dbReference>
<evidence type="ECO:0000256" key="2">
    <source>
        <dbReference type="ARBA" id="ARBA00023125"/>
    </source>
</evidence>
<dbReference type="SUPFAM" id="SSF64288">
    <property type="entry name" value="Chorismate lyase-like"/>
    <property type="match status" value="1"/>
</dbReference>
<evidence type="ECO:0000256" key="1">
    <source>
        <dbReference type="ARBA" id="ARBA00023015"/>
    </source>
</evidence>
<dbReference type="OrthoDB" id="6626198at2"/>
<reference evidence="5 7" key="1">
    <citation type="submission" date="2018-06" db="EMBL/GenBank/DDBJ databases">
        <authorList>
            <consortium name="Pathogen Informatics"/>
            <person name="Doyle S."/>
        </authorList>
    </citation>
    <scope>NUCLEOTIDE SEQUENCE [LARGE SCALE GENOMIC DNA]</scope>
    <source>
        <strain evidence="5 7">NCTC11159</strain>
    </source>
</reference>
<dbReference type="Gene3D" id="3.40.1410.10">
    <property type="entry name" value="Chorismate lyase-like"/>
    <property type="match status" value="1"/>
</dbReference>
<dbReference type="InterPro" id="IPR050679">
    <property type="entry name" value="Bact_HTH_transcr_reg"/>
</dbReference>
<evidence type="ECO:0000259" key="4">
    <source>
        <dbReference type="PROSITE" id="PS50949"/>
    </source>
</evidence>
<keyword evidence="8" id="KW-1185">Reference proteome</keyword>
<keyword evidence="3" id="KW-0804">Transcription</keyword>
<evidence type="ECO:0000313" key="8">
    <source>
        <dbReference type="Proteomes" id="UP000295794"/>
    </source>
</evidence>
<dbReference type="EMBL" id="SMBT01000011">
    <property type="protein sequence ID" value="TCU83654.1"/>
    <property type="molecule type" value="Genomic_DNA"/>
</dbReference>
<dbReference type="GO" id="GO:0003700">
    <property type="term" value="F:DNA-binding transcription factor activity"/>
    <property type="evidence" value="ECO:0007669"/>
    <property type="project" value="InterPro"/>
</dbReference>
<sequence>MLDRHSGVALWRQIEDSLARDIGNKLLRDRMPNETELATQFAVNRHTIRRALQALEARGLVRIEQGRGTFVQEEMIDYQLGRRTRFSHSLQKQRLAGQSHVLNVKTEAANPEICQHLAIATESHVLHIEALDIVDERVVGVCHQYFPLPRFQGFEAFYTSQPNTNLALKAFGIEQCQRKSSRISARLPESGQAQLLSQTKFQPLLCVESVYSDADSQIIEYGITHFTGDAVQIYLEAETF</sequence>
<proteinExistence type="predicted"/>
<dbReference type="PANTHER" id="PTHR44846">
    <property type="entry name" value="MANNOSYL-D-GLYCERATE TRANSPORT/METABOLISM SYSTEM REPRESSOR MNGR-RELATED"/>
    <property type="match status" value="1"/>
</dbReference>
<keyword evidence="2" id="KW-0238">DNA-binding</keyword>
<dbReference type="SMART" id="SM00866">
    <property type="entry name" value="UTRA"/>
    <property type="match status" value="1"/>
</dbReference>
<evidence type="ECO:0000313" key="7">
    <source>
        <dbReference type="Proteomes" id="UP000255108"/>
    </source>
</evidence>
<dbReference type="SUPFAM" id="SSF46785">
    <property type="entry name" value="Winged helix' DNA-binding domain"/>
    <property type="match status" value="1"/>
</dbReference>
<evidence type="ECO:0000256" key="3">
    <source>
        <dbReference type="ARBA" id="ARBA00023163"/>
    </source>
</evidence>
<evidence type="ECO:0000313" key="5">
    <source>
        <dbReference type="EMBL" id="STQ91839.1"/>
    </source>
</evidence>
<dbReference type="NCBIfam" id="TIGR02325">
    <property type="entry name" value="C_P_lyase_phnF"/>
    <property type="match status" value="1"/>
</dbReference>
<reference evidence="6 8" key="2">
    <citation type="submission" date="2019-03" db="EMBL/GenBank/DDBJ databases">
        <title>Genomic Encyclopedia of Type Strains, Phase IV (KMG-IV): sequencing the most valuable type-strain genomes for metagenomic binning, comparative biology and taxonomic classification.</title>
        <authorList>
            <person name="Goeker M."/>
        </authorList>
    </citation>
    <scope>NUCLEOTIDE SEQUENCE [LARGE SCALE GENOMIC DNA]</scope>
    <source>
        <strain evidence="6 8">DSM 3764</strain>
    </source>
</reference>
<dbReference type="CDD" id="cd07377">
    <property type="entry name" value="WHTH_GntR"/>
    <property type="match status" value="1"/>
</dbReference>
<dbReference type="InterPro" id="IPR028978">
    <property type="entry name" value="Chorismate_lyase_/UTRA_dom_sf"/>
</dbReference>
<dbReference type="GO" id="GO:0045892">
    <property type="term" value="P:negative regulation of DNA-templated transcription"/>
    <property type="evidence" value="ECO:0007669"/>
    <property type="project" value="TreeGrafter"/>
</dbReference>
<accession>A0A377QB59</accession>
<dbReference type="Proteomes" id="UP000295794">
    <property type="component" value="Unassembled WGS sequence"/>
</dbReference>
<dbReference type="InterPro" id="IPR011663">
    <property type="entry name" value="UTRA"/>
</dbReference>
<dbReference type="InterPro" id="IPR036390">
    <property type="entry name" value="WH_DNA-bd_sf"/>
</dbReference>
<dbReference type="Pfam" id="PF07702">
    <property type="entry name" value="UTRA"/>
    <property type="match status" value="1"/>
</dbReference>
<dbReference type="InterPro" id="IPR000524">
    <property type="entry name" value="Tscrpt_reg_HTH_GntR"/>
</dbReference>